<dbReference type="RefSeq" id="WP_138536711.1">
    <property type="nucleotide sequence ID" value="NZ_CP045429.1"/>
</dbReference>
<dbReference type="Pfam" id="PF00030">
    <property type="entry name" value="Crystall"/>
    <property type="match status" value="1"/>
</dbReference>
<evidence type="ECO:0000256" key="2">
    <source>
        <dbReference type="ARBA" id="ARBA00022737"/>
    </source>
</evidence>
<dbReference type="EMBL" id="CP045429">
    <property type="protein sequence ID" value="QPB81903.1"/>
    <property type="molecule type" value="Genomic_DNA"/>
</dbReference>
<accession>A0A5S3V366</accession>
<evidence type="ECO:0000259" key="3">
    <source>
        <dbReference type="SMART" id="SM00247"/>
    </source>
</evidence>
<name>A0A5S3V366_9GAMM</name>
<organism evidence="4 5">
    <name type="scientific">Pseudoalteromonas rubra</name>
    <dbReference type="NCBI Taxonomy" id="43658"/>
    <lineage>
        <taxon>Bacteria</taxon>
        <taxon>Pseudomonadati</taxon>
        <taxon>Pseudomonadota</taxon>
        <taxon>Gammaproteobacteria</taxon>
        <taxon>Alteromonadales</taxon>
        <taxon>Pseudoalteromonadaceae</taxon>
        <taxon>Pseudoalteromonas</taxon>
    </lineage>
</organism>
<keyword evidence="2" id="KW-0677">Repeat</keyword>
<evidence type="ECO:0000313" key="5">
    <source>
        <dbReference type="Proteomes" id="UP000305729"/>
    </source>
</evidence>
<dbReference type="InterPro" id="IPR011024">
    <property type="entry name" value="G_crystallin-like"/>
</dbReference>
<dbReference type="SMART" id="SM00247">
    <property type="entry name" value="XTALbg"/>
    <property type="match status" value="1"/>
</dbReference>
<dbReference type="SUPFAM" id="SSF49695">
    <property type="entry name" value="gamma-Crystallin-like"/>
    <property type="match status" value="2"/>
</dbReference>
<comment type="similarity">
    <text evidence="1">Belongs to the beta/gamma-crystallin family.</text>
</comment>
<evidence type="ECO:0000313" key="4">
    <source>
        <dbReference type="EMBL" id="QPB81903.1"/>
    </source>
</evidence>
<sequence>MKYSLAALLATLSFGATAGATIYEHGYFKGKSSYIGDGEMIDELNKRRIFANDSVSSLKVDHGTCVVLYKNAGYSSTAKYFSGGEYADLVDYRFNDETTSIQVFKSHRCESAIMTHFYNHGDYNTRGGHFSLPPNSFIRDLDKGHDATYWHKEWHANDVVSSIKVGINSCVTLYRDHHFRGASKKVGKNAPTLRAYNFNDEASSIRVTSGSCK</sequence>
<evidence type="ECO:0000256" key="1">
    <source>
        <dbReference type="ARBA" id="ARBA00009646"/>
    </source>
</evidence>
<protein>
    <recommendedName>
        <fullName evidence="3">Beta/gamma crystallin 'Greek key' domain-containing protein</fullName>
    </recommendedName>
</protein>
<dbReference type="InterPro" id="IPR001064">
    <property type="entry name" value="Beta/gamma_crystallin"/>
</dbReference>
<reference evidence="4 5" key="1">
    <citation type="submission" date="2019-10" db="EMBL/GenBank/DDBJ databases">
        <title>Pseudoalteromonas rubra S4059.</title>
        <authorList>
            <person name="Paulsen S."/>
            <person name="Wang X."/>
        </authorList>
    </citation>
    <scope>NUCLEOTIDE SEQUENCE [LARGE SCALE GENOMIC DNA]</scope>
    <source>
        <strain evidence="4 5">S4059</strain>
    </source>
</reference>
<dbReference type="AlphaFoldDB" id="A0A5S3V366"/>
<dbReference type="Proteomes" id="UP000305729">
    <property type="component" value="Chromosome 1"/>
</dbReference>
<gene>
    <name evidence="4" type="ORF">CWC22_002335</name>
</gene>
<feature type="domain" description="Beta/gamma crystallin 'Greek key'" evidence="3">
    <location>
        <begin position="19"/>
        <end position="104"/>
    </location>
</feature>
<dbReference type="Gene3D" id="2.60.20.10">
    <property type="entry name" value="Crystallins"/>
    <property type="match status" value="2"/>
</dbReference>
<proteinExistence type="inferred from homology"/>